<dbReference type="Gene3D" id="2.60.40.10">
    <property type="entry name" value="Immunoglobulins"/>
    <property type="match status" value="1"/>
</dbReference>
<accession>A0A382YPE7</accession>
<dbReference type="InterPro" id="IPR013783">
    <property type="entry name" value="Ig-like_fold"/>
</dbReference>
<gene>
    <name evidence="1" type="ORF">METZ01_LOCUS437765</name>
</gene>
<name>A0A382YPE7_9ZZZZ</name>
<dbReference type="EMBL" id="UINC01177331">
    <property type="protein sequence ID" value="SVD84911.1"/>
    <property type="molecule type" value="Genomic_DNA"/>
</dbReference>
<evidence type="ECO:0008006" key="2">
    <source>
        <dbReference type="Google" id="ProtNLM"/>
    </source>
</evidence>
<evidence type="ECO:0000313" key="1">
    <source>
        <dbReference type="EMBL" id="SVD84911.1"/>
    </source>
</evidence>
<feature type="non-terminal residue" evidence="1">
    <location>
        <position position="78"/>
    </location>
</feature>
<reference evidence="1" key="1">
    <citation type="submission" date="2018-05" db="EMBL/GenBank/DDBJ databases">
        <authorList>
            <person name="Lanie J.A."/>
            <person name="Ng W.-L."/>
            <person name="Kazmierczak K.M."/>
            <person name="Andrzejewski T.M."/>
            <person name="Davidsen T.M."/>
            <person name="Wayne K.J."/>
            <person name="Tettelin H."/>
            <person name="Glass J.I."/>
            <person name="Rusch D."/>
            <person name="Podicherti R."/>
            <person name="Tsui H.-C.T."/>
            <person name="Winkler M.E."/>
        </authorList>
    </citation>
    <scope>NUCLEOTIDE SEQUENCE</scope>
</reference>
<proteinExistence type="predicted"/>
<dbReference type="AlphaFoldDB" id="A0A382YPE7"/>
<sequence>MGSRFFNAVLLVCFVGSIALAQPERAVIGTVLDETGAVLPGVTVELITDAGAEATLTDDGGSYRFDGVGQSRATVLFR</sequence>
<organism evidence="1">
    <name type="scientific">marine metagenome</name>
    <dbReference type="NCBI Taxonomy" id="408172"/>
    <lineage>
        <taxon>unclassified sequences</taxon>
        <taxon>metagenomes</taxon>
        <taxon>ecological metagenomes</taxon>
    </lineage>
</organism>
<dbReference type="Pfam" id="PF13620">
    <property type="entry name" value="CarboxypepD_reg"/>
    <property type="match status" value="1"/>
</dbReference>
<dbReference type="InterPro" id="IPR008969">
    <property type="entry name" value="CarboxyPept-like_regulatory"/>
</dbReference>
<dbReference type="SUPFAM" id="SSF49464">
    <property type="entry name" value="Carboxypeptidase regulatory domain-like"/>
    <property type="match status" value="1"/>
</dbReference>
<protein>
    <recommendedName>
        <fullName evidence="2">Carboxypeptidase regulatory-like domain-containing protein</fullName>
    </recommendedName>
</protein>